<evidence type="ECO:0000313" key="3">
    <source>
        <dbReference type="Proteomes" id="UP000030678"/>
    </source>
</evidence>
<dbReference type="InterPro" id="IPR048519">
    <property type="entry name" value="Gfd2/YDR514C-like_C"/>
</dbReference>
<dbReference type="VEuPathDB" id="FungiDB:G647_08857"/>
<gene>
    <name evidence="2" type="ORF">G647_08857</name>
</gene>
<reference evidence="2 3" key="1">
    <citation type="submission" date="2013-03" db="EMBL/GenBank/DDBJ databases">
        <title>The Genome Sequence of Cladophialophora carrionii CBS 160.54.</title>
        <authorList>
            <consortium name="The Broad Institute Genomics Platform"/>
            <person name="Cuomo C."/>
            <person name="de Hoog S."/>
            <person name="Gorbushina A."/>
            <person name="Walker B."/>
            <person name="Young S.K."/>
            <person name="Zeng Q."/>
            <person name="Gargeya S."/>
            <person name="Fitzgerald M."/>
            <person name="Haas B."/>
            <person name="Abouelleil A."/>
            <person name="Allen A.W."/>
            <person name="Alvarado L."/>
            <person name="Arachchi H.M."/>
            <person name="Berlin A.M."/>
            <person name="Chapman S.B."/>
            <person name="Gainer-Dewar J."/>
            <person name="Goldberg J."/>
            <person name="Griggs A."/>
            <person name="Gujja S."/>
            <person name="Hansen M."/>
            <person name="Howarth C."/>
            <person name="Imamovic A."/>
            <person name="Ireland A."/>
            <person name="Larimer J."/>
            <person name="McCowan C."/>
            <person name="Murphy C."/>
            <person name="Pearson M."/>
            <person name="Poon T.W."/>
            <person name="Priest M."/>
            <person name="Roberts A."/>
            <person name="Saif S."/>
            <person name="Shea T."/>
            <person name="Sisk P."/>
            <person name="Sykes S."/>
            <person name="Wortman J."/>
            <person name="Nusbaum C."/>
            <person name="Birren B."/>
        </authorList>
    </citation>
    <scope>NUCLEOTIDE SEQUENCE [LARGE SCALE GENOMIC DNA]</scope>
    <source>
        <strain evidence="2 3">CBS 160.54</strain>
    </source>
</reference>
<feature type="domain" description="Gfd2/YDR514C-like C-terminal" evidence="1">
    <location>
        <begin position="17"/>
        <end position="237"/>
    </location>
</feature>
<evidence type="ECO:0000313" key="2">
    <source>
        <dbReference type="EMBL" id="ETI19843.1"/>
    </source>
</evidence>
<name>V9D0M4_9EURO</name>
<organism evidence="2 3">
    <name type="scientific">Cladophialophora carrionii CBS 160.54</name>
    <dbReference type="NCBI Taxonomy" id="1279043"/>
    <lineage>
        <taxon>Eukaryota</taxon>
        <taxon>Fungi</taxon>
        <taxon>Dikarya</taxon>
        <taxon>Ascomycota</taxon>
        <taxon>Pezizomycotina</taxon>
        <taxon>Eurotiomycetes</taxon>
        <taxon>Chaetothyriomycetidae</taxon>
        <taxon>Chaetothyriales</taxon>
        <taxon>Herpotrichiellaceae</taxon>
        <taxon>Cladophialophora</taxon>
    </lineage>
</organism>
<protein>
    <recommendedName>
        <fullName evidence="1">Gfd2/YDR514C-like C-terminal domain-containing protein</fullName>
    </recommendedName>
</protein>
<dbReference type="RefSeq" id="XP_008731385.1">
    <property type="nucleotide sequence ID" value="XM_008733163.1"/>
</dbReference>
<dbReference type="InterPro" id="IPR040151">
    <property type="entry name" value="Gfd2/YDR514C-like"/>
</dbReference>
<dbReference type="EMBL" id="KB822709">
    <property type="protein sequence ID" value="ETI19843.1"/>
    <property type="molecule type" value="Genomic_DNA"/>
</dbReference>
<dbReference type="AlphaFoldDB" id="V9D0M4"/>
<proteinExistence type="predicted"/>
<dbReference type="Pfam" id="PF21762">
    <property type="entry name" value="DEDDh_C"/>
    <property type="match status" value="1"/>
</dbReference>
<accession>V9D0M4</accession>
<evidence type="ECO:0000259" key="1">
    <source>
        <dbReference type="Pfam" id="PF21762"/>
    </source>
</evidence>
<sequence length="287" mass="32169">MAATTTNTPGWAFGNAVLVAIDIEIHCRKHYPKVGSPQDRVSEIGVASFDPRRVRFADAGDRAKNTWGSIKACNFAVTENTHIPGVGSHARHCQDRQWLLGANAGVKATDFDFGSLYNVSRFHVKKAFVNKIRTLLGDHPPYNKDTPYHNNREVLFLFFDQNNDLRWLQGLDIDLSTEFPNSRIVDIQRGPLAAAIGERMHGKAKISAEDMYKYLRFETVHMHNGGNDAVWELRASLAELTLTDPQTHETRIPDEATTLNKDGIVVKEEPTYIAAPEVMVDGEAWEL</sequence>
<dbReference type="PANTHER" id="PTHR28083:SF1">
    <property type="entry name" value="GOOD FOR FULL DBP5 ACTIVITY PROTEIN 2"/>
    <property type="match status" value="1"/>
</dbReference>
<dbReference type="OrthoDB" id="4159165at2759"/>
<dbReference type="PANTHER" id="PTHR28083">
    <property type="entry name" value="GOOD FOR FULL DBP5 ACTIVITY PROTEIN 2"/>
    <property type="match status" value="1"/>
</dbReference>
<dbReference type="Proteomes" id="UP000030678">
    <property type="component" value="Unassembled WGS sequence"/>
</dbReference>
<dbReference type="GO" id="GO:0005634">
    <property type="term" value="C:nucleus"/>
    <property type="evidence" value="ECO:0007669"/>
    <property type="project" value="TreeGrafter"/>
</dbReference>
<dbReference type="HOGENOM" id="CLU_969790_0_0_1"/>
<dbReference type="GeneID" id="19987350"/>